<evidence type="ECO:0000313" key="1">
    <source>
        <dbReference type="EMBL" id="KNE93549.1"/>
    </source>
</evidence>
<comment type="caution">
    <text evidence="1">The sequence shown here is derived from an EMBL/GenBank/DDBJ whole genome shotgun (WGS) entry which is preliminary data.</text>
</comment>
<evidence type="ECO:0000313" key="2">
    <source>
        <dbReference type="Proteomes" id="UP000054564"/>
    </source>
</evidence>
<proteinExistence type="predicted"/>
<dbReference type="EMBL" id="AJIL01000135">
    <property type="protein sequence ID" value="KNE93549.1"/>
    <property type="molecule type" value="Genomic_DNA"/>
</dbReference>
<keyword evidence="2" id="KW-1185">Reference proteome</keyword>
<dbReference type="Proteomes" id="UP000054564">
    <property type="component" value="Unassembled WGS sequence"/>
</dbReference>
<dbReference type="OrthoDB" id="10479557at2759"/>
<dbReference type="AlphaFoldDB" id="A0A0L0V3L2"/>
<name>A0A0L0V3L2_9BASI</name>
<gene>
    <name evidence="1" type="ORF">PSTG_13082</name>
</gene>
<accession>A0A0L0V3L2</accession>
<reference evidence="2" key="1">
    <citation type="submission" date="2014-03" db="EMBL/GenBank/DDBJ databases">
        <title>The Genome Sequence of Puccinia striiformis f. sp. tritici PST-78.</title>
        <authorList>
            <consortium name="The Broad Institute Genome Sequencing Platform"/>
            <person name="Cuomo C."/>
            <person name="Hulbert S."/>
            <person name="Chen X."/>
            <person name="Walker B."/>
            <person name="Young S.K."/>
            <person name="Zeng Q."/>
            <person name="Gargeya S."/>
            <person name="Fitzgerald M."/>
            <person name="Haas B."/>
            <person name="Abouelleil A."/>
            <person name="Alvarado L."/>
            <person name="Arachchi H.M."/>
            <person name="Berlin A.M."/>
            <person name="Chapman S.B."/>
            <person name="Goldberg J."/>
            <person name="Griggs A."/>
            <person name="Gujja S."/>
            <person name="Hansen M."/>
            <person name="Howarth C."/>
            <person name="Imamovic A."/>
            <person name="Larimer J."/>
            <person name="McCowan C."/>
            <person name="Montmayeur A."/>
            <person name="Murphy C."/>
            <person name="Neiman D."/>
            <person name="Pearson M."/>
            <person name="Priest M."/>
            <person name="Roberts A."/>
            <person name="Saif S."/>
            <person name="Shea T."/>
            <person name="Sisk P."/>
            <person name="Sykes S."/>
            <person name="Wortman J."/>
            <person name="Nusbaum C."/>
            <person name="Birren B."/>
        </authorList>
    </citation>
    <scope>NUCLEOTIDE SEQUENCE [LARGE SCALE GENOMIC DNA]</scope>
    <source>
        <strain evidence="2">race PST-78</strain>
    </source>
</reference>
<sequence length="143" mass="16225">MCRVRKVLSTTLCSAGPGTPFDLENSQSFLVLVQTVETYGLDRSRQLFKKTHKTGHALTGFAYSIRKSASQDNFLFGVKCLFDGVGASSSILKEYWRSLLESKDPGVNEELIKEAFRSLEFWSDRLFLANVNFILETSNRDWL</sequence>
<protein>
    <submittedName>
        <fullName evidence="1">Uncharacterized protein</fullName>
    </submittedName>
</protein>
<organism evidence="1 2">
    <name type="scientific">Puccinia striiformis f. sp. tritici PST-78</name>
    <dbReference type="NCBI Taxonomy" id="1165861"/>
    <lineage>
        <taxon>Eukaryota</taxon>
        <taxon>Fungi</taxon>
        <taxon>Dikarya</taxon>
        <taxon>Basidiomycota</taxon>
        <taxon>Pucciniomycotina</taxon>
        <taxon>Pucciniomycetes</taxon>
        <taxon>Pucciniales</taxon>
        <taxon>Pucciniaceae</taxon>
        <taxon>Puccinia</taxon>
    </lineage>
</organism>